<dbReference type="PANTHER" id="PTHR34978">
    <property type="entry name" value="POSSIBLE SENSOR-TRANSDUCER PROTEIN BLAR"/>
    <property type="match status" value="1"/>
</dbReference>
<dbReference type="RefSeq" id="WP_100377655.1">
    <property type="nucleotide sequence ID" value="NZ_PGFD01000002.1"/>
</dbReference>
<comment type="caution">
    <text evidence="3">The sequence shown here is derived from an EMBL/GenBank/DDBJ whole genome shotgun (WGS) entry which is preliminary data.</text>
</comment>
<dbReference type="PROSITE" id="PS51257">
    <property type="entry name" value="PROKAR_LIPOPROTEIN"/>
    <property type="match status" value="1"/>
</dbReference>
<dbReference type="InterPro" id="IPR008756">
    <property type="entry name" value="Peptidase_M56"/>
</dbReference>
<sequence>METIVLKIIICSGILLGCYHLFLAKEKTFVFNRFFLIFALVFSYVVPFMTIKTQQKAPAEKILFEDENILQTVSYTPITVSEQSFDYTSLILPVYLLISGILLCKLLFSIYKIKSLKGSKIIYRNRVIKVLENNMPPFSFMNTIYISKDYFKDGKIENSIFLHEEIHVKQKHTADVLFTEILKILLWFNPFVYFYKRAMVTNHEFIADEQVIYKNKNIKTYQELILKEILKQQDLNLIHQFNFNNTKKRFIMMTSKNSKFAKAKKYLTIPSFIALAVIFADKAYAKENPENLIQEKNSIISEITSNDPYTNFNKILEKYAHLLNKKEYAKFERTISTSDREKLYEFYSELTTEQKKETFIFFINPGKFEKNIPSSENLQEYMNSSKYGLWIDGKKTNNQDLKNYSSNDFSHQFVSKRYPNAISKKNPQPYQVNLMTNEYFSKYLQEKTKIIMGFKAKKGNKDTITPNTQITAKLQEIKNTNDDNTVKDLAVAPPTAPAENLVQAEFPGGNHELRKQFGNAFNSSVFGKNEKGNMKADIYISIDENGKTTDIKAEGNTPTLNNEAVRTMKEVVNNKTWKPATENGKPVPTAFKLPVSFNIQ</sequence>
<organism evidence="3 4">
    <name type="scientific">Chryseobacterium geocarposphaerae</name>
    <dbReference type="NCBI Taxonomy" id="1416776"/>
    <lineage>
        <taxon>Bacteria</taxon>
        <taxon>Pseudomonadati</taxon>
        <taxon>Bacteroidota</taxon>
        <taxon>Flavobacteriia</taxon>
        <taxon>Flavobacteriales</taxon>
        <taxon>Weeksellaceae</taxon>
        <taxon>Chryseobacterium group</taxon>
        <taxon>Chryseobacterium</taxon>
    </lineage>
</organism>
<evidence type="ECO:0000313" key="4">
    <source>
        <dbReference type="Proteomes" id="UP000228740"/>
    </source>
</evidence>
<name>A0A2M9C2S5_9FLAO</name>
<dbReference type="Pfam" id="PF05569">
    <property type="entry name" value="Peptidase_M56"/>
    <property type="match status" value="1"/>
</dbReference>
<dbReference type="AlphaFoldDB" id="A0A2M9C2S5"/>
<dbReference type="Gene3D" id="3.30.1150.10">
    <property type="match status" value="1"/>
</dbReference>
<keyword evidence="1" id="KW-0472">Membrane</keyword>
<dbReference type="PANTHER" id="PTHR34978:SF3">
    <property type="entry name" value="SLR0241 PROTEIN"/>
    <property type="match status" value="1"/>
</dbReference>
<keyword evidence="1" id="KW-1133">Transmembrane helix</keyword>
<accession>A0A2M9C2S5</accession>
<keyword evidence="1" id="KW-0812">Transmembrane</keyword>
<dbReference type="SUPFAM" id="SSF74653">
    <property type="entry name" value="TolA/TonB C-terminal domain"/>
    <property type="match status" value="1"/>
</dbReference>
<dbReference type="CDD" id="cd07341">
    <property type="entry name" value="M56_BlaR1_MecR1_like"/>
    <property type="match status" value="1"/>
</dbReference>
<gene>
    <name evidence="3" type="ORF">CLV73_3035</name>
</gene>
<reference evidence="3 4" key="1">
    <citation type="submission" date="2017-11" db="EMBL/GenBank/DDBJ databases">
        <title>Genomic Encyclopedia of Archaeal and Bacterial Type Strains, Phase II (KMG-II): From Individual Species to Whole Genera.</title>
        <authorList>
            <person name="Goeker M."/>
        </authorList>
    </citation>
    <scope>NUCLEOTIDE SEQUENCE [LARGE SCALE GENOMIC DNA]</scope>
    <source>
        <strain evidence="3 4">DSM 27617</strain>
    </source>
</reference>
<evidence type="ECO:0000259" key="2">
    <source>
        <dbReference type="Pfam" id="PF05569"/>
    </source>
</evidence>
<feature type="transmembrane region" description="Helical" evidence="1">
    <location>
        <begin position="30"/>
        <end position="51"/>
    </location>
</feature>
<evidence type="ECO:0000313" key="3">
    <source>
        <dbReference type="EMBL" id="PJJ64670.1"/>
    </source>
</evidence>
<dbReference type="InterPro" id="IPR052173">
    <property type="entry name" value="Beta-lactam_resp_regulator"/>
</dbReference>
<dbReference type="Proteomes" id="UP000228740">
    <property type="component" value="Unassembled WGS sequence"/>
</dbReference>
<feature type="transmembrane region" description="Helical" evidence="1">
    <location>
        <begin position="6"/>
        <end position="23"/>
    </location>
</feature>
<dbReference type="EMBL" id="PGFD01000002">
    <property type="protein sequence ID" value="PJJ64670.1"/>
    <property type="molecule type" value="Genomic_DNA"/>
</dbReference>
<proteinExistence type="predicted"/>
<feature type="transmembrane region" description="Helical" evidence="1">
    <location>
        <begin position="90"/>
        <end position="111"/>
    </location>
</feature>
<protein>
    <submittedName>
        <fullName evidence="3">TonB-like protein</fullName>
    </submittedName>
</protein>
<keyword evidence="4" id="KW-1185">Reference proteome</keyword>
<dbReference type="OrthoDB" id="1522859at2"/>
<evidence type="ECO:0000256" key="1">
    <source>
        <dbReference type="SAM" id="Phobius"/>
    </source>
</evidence>
<feature type="domain" description="Peptidase M56" evidence="2">
    <location>
        <begin position="142"/>
        <end position="252"/>
    </location>
</feature>